<dbReference type="AlphaFoldDB" id="A0A420HZD0"/>
<comment type="caution">
    <text evidence="2">The sequence shown here is derived from an EMBL/GenBank/DDBJ whole genome shotgun (WGS) entry which is preliminary data.</text>
</comment>
<evidence type="ECO:0000313" key="2">
    <source>
        <dbReference type="EMBL" id="RKF62767.1"/>
    </source>
</evidence>
<name>A0A420HZD0_9PEZI</name>
<dbReference type="Proteomes" id="UP000286134">
    <property type="component" value="Unassembled WGS sequence"/>
</dbReference>
<dbReference type="EMBL" id="MCFK01003073">
    <property type="protein sequence ID" value="RKF62767.1"/>
    <property type="molecule type" value="Genomic_DNA"/>
</dbReference>
<accession>A0A420HZD0</accession>
<protein>
    <submittedName>
        <fullName evidence="2">Putative immunogenic protein</fullName>
    </submittedName>
</protein>
<feature type="region of interest" description="Disordered" evidence="1">
    <location>
        <begin position="318"/>
        <end position="369"/>
    </location>
</feature>
<dbReference type="STRING" id="212602.A0A420HZD0"/>
<feature type="compositionally biased region" description="Basic and acidic residues" evidence="1">
    <location>
        <begin position="91"/>
        <end position="129"/>
    </location>
</feature>
<evidence type="ECO:0000313" key="3">
    <source>
        <dbReference type="Proteomes" id="UP000286134"/>
    </source>
</evidence>
<feature type="compositionally biased region" description="Basic and acidic residues" evidence="1">
    <location>
        <begin position="326"/>
        <end position="344"/>
    </location>
</feature>
<feature type="compositionally biased region" description="Low complexity" evidence="1">
    <location>
        <begin position="351"/>
        <end position="369"/>
    </location>
</feature>
<sequence length="369" mass="39678">MSEVTKTQEHIPSQAIAETSTSNVEVDKSIPEPVIQETSTTEPVPESATPAQASAPEETSGEKPKESEKSDDIARSIFKGFQSKLAGVFPKKTEKSSEIKEEKRENVSDIKDDIKEEDKETKETKERRSASRKRNSFFGGLVLGKKDDKSEVDDTTVTATNKDTSTEPKKSAEANSEQPAATEVPASSEAPAEKPAGPFKRASIFGTLKNQFARKEKSETSSAPKETESSATAPVIPAVGTSDVPTTEEAITEAIIDKTQEIQATVDSKTEKLAAKVERRKSTLPFGLGLGKKEKLVASDDEACEKPLSPFARIRATVRSKTSPKHAPEKKEELPITAEDKTEEVTPQPLATEPEPAVTTATPAVAASA</sequence>
<proteinExistence type="predicted"/>
<feature type="compositionally biased region" description="Low complexity" evidence="1">
    <location>
        <begin position="179"/>
        <end position="198"/>
    </location>
</feature>
<dbReference type="OrthoDB" id="5593352at2759"/>
<feature type="region of interest" description="Disordered" evidence="1">
    <location>
        <begin position="1"/>
        <end position="246"/>
    </location>
</feature>
<keyword evidence="3" id="KW-1185">Reference proteome</keyword>
<organism evidence="2 3">
    <name type="scientific">Erysiphe neolycopersici</name>
    <dbReference type="NCBI Taxonomy" id="212602"/>
    <lineage>
        <taxon>Eukaryota</taxon>
        <taxon>Fungi</taxon>
        <taxon>Dikarya</taxon>
        <taxon>Ascomycota</taxon>
        <taxon>Pezizomycotina</taxon>
        <taxon>Leotiomycetes</taxon>
        <taxon>Erysiphales</taxon>
        <taxon>Erysiphaceae</taxon>
        <taxon>Erysiphe</taxon>
    </lineage>
</organism>
<feature type="compositionally biased region" description="Basic and acidic residues" evidence="1">
    <location>
        <begin position="60"/>
        <end position="74"/>
    </location>
</feature>
<feature type="compositionally biased region" description="Polar residues" evidence="1">
    <location>
        <begin position="220"/>
        <end position="232"/>
    </location>
</feature>
<gene>
    <name evidence="2" type="ORF">OnM2_030019</name>
</gene>
<reference evidence="2 3" key="1">
    <citation type="journal article" date="2018" name="BMC Genomics">
        <title>Comparative genome analyses reveal sequence features reflecting distinct modes of host-adaptation between dicot and monocot powdery mildew.</title>
        <authorList>
            <person name="Wu Y."/>
            <person name="Ma X."/>
            <person name="Pan Z."/>
            <person name="Kale S.D."/>
            <person name="Song Y."/>
            <person name="King H."/>
            <person name="Zhang Q."/>
            <person name="Presley C."/>
            <person name="Deng X."/>
            <person name="Wei C.I."/>
            <person name="Xiao S."/>
        </authorList>
    </citation>
    <scope>NUCLEOTIDE SEQUENCE [LARGE SCALE GENOMIC DNA]</scope>
    <source>
        <strain evidence="2">UMSG2</strain>
    </source>
</reference>
<evidence type="ECO:0000256" key="1">
    <source>
        <dbReference type="SAM" id="MobiDB-lite"/>
    </source>
</evidence>